<evidence type="ECO:0000256" key="11">
    <source>
        <dbReference type="RuleBase" id="RU003832"/>
    </source>
</evidence>
<dbReference type="OMA" id="AERLECH"/>
<dbReference type="UniPathway" id="UPA00378"/>
<keyword evidence="6 11" id="KW-0812">Transmembrane</keyword>
<evidence type="ECO:0000259" key="13">
    <source>
        <dbReference type="Pfam" id="PF17039"/>
    </source>
</evidence>
<comment type="subcellular location">
    <subcellularLocation>
        <location evidence="11">Golgi apparatus</location>
        <location evidence="11">Golgi stack membrane</location>
        <topology evidence="11">Single-pass type II membrane protein</topology>
    </subcellularLocation>
    <subcellularLocation>
        <location evidence="1">Membrane</location>
        <topology evidence="1">Single-pass membrane protein</topology>
    </subcellularLocation>
</comment>
<dbReference type="GO" id="GO:0032580">
    <property type="term" value="C:Golgi cisterna membrane"/>
    <property type="evidence" value="ECO:0007669"/>
    <property type="project" value="UniProtKB-SubCell"/>
</dbReference>
<dbReference type="FunFam" id="3.40.50.11660:FF:000011">
    <property type="entry name" value="Uncharacterized protein"/>
    <property type="match status" value="1"/>
</dbReference>
<feature type="transmembrane region" description="Helical" evidence="11">
    <location>
        <begin position="21"/>
        <end position="45"/>
    </location>
</feature>
<sequence>MHQTAGRRRLPIIHGLIYRANLLQVLVIFIIGWVILCVVVEYQIYELKEWDGVIMVEEDEHLVHKRKQFPCHVLGTCELQDYVRDGRLSQPGQIGASRTSWRIPLLWKDDGTTFYSQGCYRQVHIWAEGYRHVGNYSCPGLPCGIRSVQDTSFKTMQDSDAVLLFHRTEWDWDEMYSHRPENQKWIFYSHESPLNTRTGAIPPLDRYSNTYDYIMTYRKDLSQLYGTYGVYDTSAPSAVALEGKNWASGKTNKVVWLASNCFNTDSLHWMRYDFVSVLSDHIPVNIYGKCGDTSVCTLIPNSDLCAETLRKHKFYLALENSPCRHYISEKLWNNAYLNDLIPVVFGPPRIDYEAVAPPNSFIHVGDFASIKDLALYLHKLDENDELYNQYFEWKKQGFVVATKEDWLLQPRQMCQIVDRLLVDEEARAKGTHVPMQSPDWKTWWRGSCEEVSLSIDAG</sequence>
<dbReference type="GeneID" id="105437757"/>
<protein>
    <recommendedName>
        <fullName evidence="11">Fucosyltransferase</fullName>
        <ecNumber evidence="11">2.4.1.-</ecNumber>
    </recommendedName>
</protein>
<evidence type="ECO:0000256" key="5">
    <source>
        <dbReference type="ARBA" id="ARBA00022679"/>
    </source>
</evidence>
<dbReference type="KEGG" id="spu:105437757"/>
<dbReference type="AlphaFoldDB" id="A0A7M7HFY4"/>
<keyword evidence="4 11" id="KW-0328">Glycosyltransferase</keyword>
<keyword evidence="10" id="KW-0325">Glycoprotein</keyword>
<keyword evidence="7" id="KW-0735">Signal-anchor</keyword>
<evidence type="ECO:0000256" key="6">
    <source>
        <dbReference type="ARBA" id="ARBA00022692"/>
    </source>
</evidence>
<dbReference type="PANTHER" id="PTHR11929">
    <property type="entry name" value="ALPHA- 1,3 -FUCOSYLTRANSFERASE"/>
    <property type="match status" value="1"/>
</dbReference>
<evidence type="ECO:0000256" key="2">
    <source>
        <dbReference type="ARBA" id="ARBA00004922"/>
    </source>
</evidence>
<dbReference type="Proteomes" id="UP000007110">
    <property type="component" value="Unassembled WGS sequence"/>
</dbReference>
<organism evidence="14 15">
    <name type="scientific">Strongylocentrotus purpuratus</name>
    <name type="common">Purple sea urchin</name>
    <dbReference type="NCBI Taxonomy" id="7668"/>
    <lineage>
        <taxon>Eukaryota</taxon>
        <taxon>Metazoa</taxon>
        <taxon>Echinodermata</taxon>
        <taxon>Eleutherozoa</taxon>
        <taxon>Echinozoa</taxon>
        <taxon>Echinoidea</taxon>
        <taxon>Euechinoidea</taxon>
        <taxon>Echinacea</taxon>
        <taxon>Camarodonta</taxon>
        <taxon>Echinidea</taxon>
        <taxon>Strongylocentrotidae</taxon>
        <taxon>Strongylocentrotus</taxon>
    </lineage>
</organism>
<dbReference type="InterPro" id="IPR038577">
    <property type="entry name" value="GT10-like_C_sf"/>
</dbReference>
<proteinExistence type="inferred from homology"/>
<reference evidence="14" key="2">
    <citation type="submission" date="2021-01" db="UniProtKB">
        <authorList>
            <consortium name="EnsemblMetazoa"/>
        </authorList>
    </citation>
    <scope>IDENTIFICATION</scope>
</reference>
<evidence type="ECO:0000313" key="14">
    <source>
        <dbReference type="EnsemblMetazoa" id="XP_011663043"/>
    </source>
</evidence>
<keyword evidence="15" id="KW-1185">Reference proteome</keyword>
<keyword evidence="9 11" id="KW-0472">Membrane</keyword>
<dbReference type="InParanoid" id="A0A7M7HFY4"/>
<dbReference type="Gene3D" id="3.40.50.11660">
    <property type="entry name" value="Glycosyl transferase family 10, C-terminal domain"/>
    <property type="match status" value="1"/>
</dbReference>
<dbReference type="FunCoup" id="A0A7M7HFY4">
    <property type="interactions" value="509"/>
</dbReference>
<reference evidence="15" key="1">
    <citation type="submission" date="2015-02" db="EMBL/GenBank/DDBJ databases">
        <title>Genome sequencing for Strongylocentrotus purpuratus.</title>
        <authorList>
            <person name="Murali S."/>
            <person name="Liu Y."/>
            <person name="Vee V."/>
            <person name="English A."/>
            <person name="Wang M."/>
            <person name="Skinner E."/>
            <person name="Han Y."/>
            <person name="Muzny D.M."/>
            <person name="Worley K.C."/>
            <person name="Gibbs R.A."/>
        </authorList>
    </citation>
    <scope>NUCLEOTIDE SEQUENCE</scope>
</reference>
<evidence type="ECO:0000313" key="15">
    <source>
        <dbReference type="Proteomes" id="UP000007110"/>
    </source>
</evidence>
<dbReference type="InterPro" id="IPR001503">
    <property type="entry name" value="Glyco_trans_10"/>
</dbReference>
<dbReference type="EC" id="2.4.1.-" evidence="11"/>
<evidence type="ECO:0000256" key="3">
    <source>
        <dbReference type="ARBA" id="ARBA00008919"/>
    </source>
</evidence>
<evidence type="ECO:0000256" key="1">
    <source>
        <dbReference type="ARBA" id="ARBA00004167"/>
    </source>
</evidence>
<accession>A0A7M7HFY4</accession>
<dbReference type="OrthoDB" id="427096at2759"/>
<dbReference type="InterPro" id="IPR055270">
    <property type="entry name" value="Glyco_tran_10_C"/>
</dbReference>
<dbReference type="GO" id="GO:0046920">
    <property type="term" value="F:alpha-(1-&gt;3)-fucosyltransferase activity"/>
    <property type="evidence" value="ECO:0000318"/>
    <property type="project" value="GO_Central"/>
</dbReference>
<name>A0A7M7HFY4_STRPU</name>
<dbReference type="InterPro" id="IPR031481">
    <property type="entry name" value="Glyco_tran_10_N"/>
</dbReference>
<dbReference type="RefSeq" id="XP_011663043.2">
    <property type="nucleotide sequence ID" value="XM_011664741.2"/>
</dbReference>
<feature type="domain" description="Fucosyltransferase C-terminal" evidence="12">
    <location>
        <begin position="248"/>
        <end position="425"/>
    </location>
</feature>
<evidence type="ECO:0000259" key="12">
    <source>
        <dbReference type="Pfam" id="PF00852"/>
    </source>
</evidence>
<evidence type="ECO:0000256" key="9">
    <source>
        <dbReference type="ARBA" id="ARBA00023136"/>
    </source>
</evidence>
<comment type="similarity">
    <text evidence="3 11">Belongs to the glycosyltransferase 10 family.</text>
</comment>
<dbReference type="SUPFAM" id="SSF53756">
    <property type="entry name" value="UDP-Glycosyltransferase/glycogen phosphorylase"/>
    <property type="match status" value="1"/>
</dbReference>
<evidence type="ECO:0000256" key="8">
    <source>
        <dbReference type="ARBA" id="ARBA00022989"/>
    </source>
</evidence>
<keyword evidence="5 11" id="KW-0808">Transferase</keyword>
<dbReference type="PANTHER" id="PTHR11929:SF145">
    <property type="entry name" value="ALPHA-(1,3)-FUCOSYLTRANSFERASE FUT-1"/>
    <property type="match status" value="1"/>
</dbReference>
<feature type="domain" description="Fucosyltransferase N-terminal" evidence="13">
    <location>
        <begin position="153"/>
        <end position="228"/>
    </location>
</feature>
<keyword evidence="11" id="KW-0333">Golgi apparatus</keyword>
<dbReference type="Pfam" id="PF00852">
    <property type="entry name" value="Glyco_transf_10"/>
    <property type="match status" value="1"/>
</dbReference>
<evidence type="ECO:0000256" key="4">
    <source>
        <dbReference type="ARBA" id="ARBA00022676"/>
    </source>
</evidence>
<keyword evidence="8 11" id="KW-1133">Transmembrane helix</keyword>
<dbReference type="Pfam" id="PF17039">
    <property type="entry name" value="Glyco_tran_10_N"/>
    <property type="match status" value="1"/>
</dbReference>
<evidence type="ECO:0000256" key="7">
    <source>
        <dbReference type="ARBA" id="ARBA00022968"/>
    </source>
</evidence>
<evidence type="ECO:0000256" key="10">
    <source>
        <dbReference type="ARBA" id="ARBA00023180"/>
    </source>
</evidence>
<dbReference type="EnsemblMetazoa" id="XM_011664741">
    <property type="protein sequence ID" value="XP_011663043"/>
    <property type="gene ID" value="LOC105437757"/>
</dbReference>
<comment type="pathway">
    <text evidence="2">Protein modification; protein glycosylation.</text>
</comment>